<sequence length="635" mass="72888">MVDENCKKTKRWFSVKSKAEDFHADDFISGGGDEEWRNNFNEREACTIKKNKRTEKSSKKNTNRRSRSKIELDATLVRDVDNYRIFVATWNVAGKSPPSGLNLEDWLHTSPPADIYVLGFQEVVPLNAGNVLGTEDNGPAKKWLALIRKTLNSLPGTSGGFHTPSPIPDPVVELDSDFEGSRQKASSFFQRRSFQSLSRSMRMTESEMSIPPPQFERRYSVCDRAMFGNRPGDYEPYFRWGGGSSDEDNGPDDSPNDTHYSQIPYSGSFSMEEKDKLIGNSRYCLVASKQMVGIYLTVWVKSDLRDDVRNMKVSCVGRGLMGYLGNKGSISISMSLHETSFCFICTHLTSGQKEGDELRRNSDVIEILKKTRFPRVQRKGDENSPQTILDHDRIIWLGDLNYRIALSYRAAKALLRIEQRRGRAFQGWNEGKIYFPPTYKYSNNSDRYAGDDMHPKEKRRTPAWCDRILWYGRGLHQMSYVRGESRFSDHRPVYSIFLAEVESINRSRIKKTTNGSSRIEVEELLPYSRRYGNHTFCIPLTNRRTQVLILGFEPEFSGLKILNEEEYGNLMKPPCSFMLQKRVRVRMDENPEGSFSCLLIRAEMGFEAFVACFEGLMVLYCKGGIFTEKEKVKDY</sequence>
<proteinExistence type="inferred from homology"/>
<organism evidence="5 6">
    <name type="scientific">Lactuca sativa</name>
    <name type="common">Garden lettuce</name>
    <dbReference type="NCBI Taxonomy" id="4236"/>
    <lineage>
        <taxon>Eukaryota</taxon>
        <taxon>Viridiplantae</taxon>
        <taxon>Streptophyta</taxon>
        <taxon>Embryophyta</taxon>
        <taxon>Tracheophyta</taxon>
        <taxon>Spermatophyta</taxon>
        <taxon>Magnoliopsida</taxon>
        <taxon>eudicotyledons</taxon>
        <taxon>Gunneridae</taxon>
        <taxon>Pentapetalae</taxon>
        <taxon>asterids</taxon>
        <taxon>campanulids</taxon>
        <taxon>Asterales</taxon>
        <taxon>Asteraceae</taxon>
        <taxon>Cichorioideae</taxon>
        <taxon>Cichorieae</taxon>
        <taxon>Lactucinae</taxon>
        <taxon>Lactuca</taxon>
    </lineage>
</organism>
<name>A0A9R1VGF4_LACSA</name>
<evidence type="ECO:0000313" key="5">
    <source>
        <dbReference type="EMBL" id="KAJ0204839.1"/>
    </source>
</evidence>
<dbReference type="AlphaFoldDB" id="A0A9R1VGF4"/>
<gene>
    <name evidence="5" type="ORF">LSAT_V11C500296410</name>
</gene>
<dbReference type="GO" id="GO:0004445">
    <property type="term" value="F:inositol-polyphosphate 5-phosphatase activity"/>
    <property type="evidence" value="ECO:0007669"/>
    <property type="project" value="InterPro"/>
</dbReference>
<evidence type="ECO:0000313" key="6">
    <source>
        <dbReference type="Proteomes" id="UP000235145"/>
    </source>
</evidence>
<dbReference type="PANTHER" id="PTHR45666">
    <property type="entry name" value="TYPE IV INOSITOL POLYPHOSPHATE 5-PHOSPHATASE 9"/>
    <property type="match status" value="1"/>
</dbReference>
<keyword evidence="6" id="KW-1185">Reference proteome</keyword>
<evidence type="ECO:0000259" key="4">
    <source>
        <dbReference type="SMART" id="SM00128"/>
    </source>
</evidence>
<protein>
    <recommendedName>
        <fullName evidence="4">Inositol polyphosphate-related phosphatase domain-containing protein</fullName>
    </recommendedName>
</protein>
<feature type="domain" description="Inositol polyphosphate-related phosphatase" evidence="4">
    <location>
        <begin position="81"/>
        <end position="505"/>
    </location>
</feature>
<comment type="similarity">
    <text evidence="1">Belongs to the inositol polyphosphate 5-phosphatase family.</text>
</comment>
<keyword evidence="2" id="KW-0378">Hydrolase</keyword>
<dbReference type="GO" id="GO:0034485">
    <property type="term" value="F:phosphatidylinositol-3,4,5-trisphosphate 5-phosphatase activity"/>
    <property type="evidence" value="ECO:0000318"/>
    <property type="project" value="GO_Central"/>
</dbReference>
<dbReference type="InterPro" id="IPR045849">
    <property type="entry name" value="IP5P_plant"/>
</dbReference>
<comment type="caution">
    <text evidence="5">The sequence shown here is derived from an EMBL/GenBank/DDBJ whole genome shotgun (WGS) entry which is preliminary data.</text>
</comment>
<dbReference type="FunFam" id="3.60.10.10:FF:000023">
    <property type="entry name" value="Type IV inositol polyphosphate 5-phosphatase 7"/>
    <property type="match status" value="1"/>
</dbReference>
<dbReference type="GO" id="GO:0004439">
    <property type="term" value="F:phosphatidylinositol-4,5-bisphosphate 5-phosphatase activity"/>
    <property type="evidence" value="ECO:0000318"/>
    <property type="project" value="GO_Central"/>
</dbReference>
<dbReference type="EMBL" id="NBSK02000005">
    <property type="protein sequence ID" value="KAJ0204839.1"/>
    <property type="molecule type" value="Genomic_DNA"/>
</dbReference>
<evidence type="ECO:0000256" key="2">
    <source>
        <dbReference type="ARBA" id="ARBA00022801"/>
    </source>
</evidence>
<dbReference type="Gene3D" id="3.60.10.10">
    <property type="entry name" value="Endonuclease/exonuclease/phosphatase"/>
    <property type="match status" value="2"/>
</dbReference>
<dbReference type="SMART" id="SM00128">
    <property type="entry name" value="IPPc"/>
    <property type="match status" value="1"/>
</dbReference>
<dbReference type="InterPro" id="IPR036691">
    <property type="entry name" value="Endo/exonu/phosph_ase_sf"/>
</dbReference>
<dbReference type="InterPro" id="IPR000300">
    <property type="entry name" value="IPPc"/>
</dbReference>
<dbReference type="Pfam" id="PF22669">
    <property type="entry name" value="Exo_endo_phos2"/>
    <property type="match status" value="2"/>
</dbReference>
<feature type="compositionally biased region" description="Acidic residues" evidence="3">
    <location>
        <begin position="245"/>
        <end position="255"/>
    </location>
</feature>
<accession>A0A9R1VGF4</accession>
<evidence type="ECO:0000256" key="3">
    <source>
        <dbReference type="SAM" id="MobiDB-lite"/>
    </source>
</evidence>
<dbReference type="PANTHER" id="PTHR45666:SF66">
    <property type="entry name" value="DNASE I-LIKE SUPERFAMILY PROTEIN-RELATED"/>
    <property type="match status" value="1"/>
</dbReference>
<dbReference type="GO" id="GO:0046856">
    <property type="term" value="P:phosphatidylinositol dephosphorylation"/>
    <property type="evidence" value="ECO:0000318"/>
    <property type="project" value="GO_Central"/>
</dbReference>
<dbReference type="SUPFAM" id="SSF56219">
    <property type="entry name" value="DNase I-like"/>
    <property type="match status" value="1"/>
</dbReference>
<feature type="region of interest" description="Disordered" evidence="3">
    <location>
        <begin position="238"/>
        <end position="264"/>
    </location>
</feature>
<dbReference type="Proteomes" id="UP000235145">
    <property type="component" value="Unassembled WGS sequence"/>
</dbReference>
<evidence type="ECO:0000256" key="1">
    <source>
        <dbReference type="ARBA" id="ARBA00010768"/>
    </source>
</evidence>
<reference evidence="5 6" key="1">
    <citation type="journal article" date="2017" name="Nat. Commun.">
        <title>Genome assembly with in vitro proximity ligation data and whole-genome triplication in lettuce.</title>
        <authorList>
            <person name="Reyes-Chin-Wo S."/>
            <person name="Wang Z."/>
            <person name="Yang X."/>
            <person name="Kozik A."/>
            <person name="Arikit S."/>
            <person name="Song C."/>
            <person name="Xia L."/>
            <person name="Froenicke L."/>
            <person name="Lavelle D.O."/>
            <person name="Truco M.J."/>
            <person name="Xia R."/>
            <person name="Zhu S."/>
            <person name="Xu C."/>
            <person name="Xu H."/>
            <person name="Xu X."/>
            <person name="Cox K."/>
            <person name="Korf I."/>
            <person name="Meyers B.C."/>
            <person name="Michelmore R.W."/>
        </authorList>
    </citation>
    <scope>NUCLEOTIDE SEQUENCE [LARGE SCALE GENOMIC DNA]</scope>
    <source>
        <strain evidence="6">cv. Salinas</strain>
        <tissue evidence="5">Seedlings</tissue>
    </source>
</reference>